<dbReference type="InterPro" id="IPR025110">
    <property type="entry name" value="AMP-bd_C"/>
</dbReference>
<dbReference type="Pfam" id="PF13193">
    <property type="entry name" value="AMP-binding_C"/>
    <property type="match status" value="1"/>
</dbReference>
<comment type="similarity">
    <text evidence="1">Belongs to the ATP-dependent AMP-binding enzyme family.</text>
</comment>
<organism evidence="7 8">
    <name type="scientific">Sulfobacillus benefaciens</name>
    <dbReference type="NCBI Taxonomy" id="453960"/>
    <lineage>
        <taxon>Bacteria</taxon>
        <taxon>Bacillati</taxon>
        <taxon>Bacillota</taxon>
        <taxon>Clostridia</taxon>
        <taxon>Eubacteriales</taxon>
        <taxon>Clostridiales Family XVII. Incertae Sedis</taxon>
        <taxon>Sulfobacillus</taxon>
    </lineage>
</organism>
<dbReference type="InterPro" id="IPR051087">
    <property type="entry name" value="Mitochondrial_ACSM"/>
</dbReference>
<proteinExistence type="inferred from homology"/>
<accession>A0A2T2XGJ1</accession>
<evidence type="ECO:0000256" key="2">
    <source>
        <dbReference type="ARBA" id="ARBA00022598"/>
    </source>
</evidence>
<dbReference type="Gene3D" id="3.30.300.30">
    <property type="match status" value="1"/>
</dbReference>
<evidence type="ECO:0000313" key="8">
    <source>
        <dbReference type="Proteomes" id="UP000242972"/>
    </source>
</evidence>
<protein>
    <submittedName>
        <fullName evidence="7">Acyl-CoA synthetase</fullName>
    </submittedName>
</protein>
<dbReference type="GO" id="GO:0006637">
    <property type="term" value="P:acyl-CoA metabolic process"/>
    <property type="evidence" value="ECO:0007669"/>
    <property type="project" value="TreeGrafter"/>
</dbReference>
<dbReference type="InterPro" id="IPR020845">
    <property type="entry name" value="AMP-binding_CS"/>
</dbReference>
<dbReference type="PROSITE" id="PS00455">
    <property type="entry name" value="AMP_BINDING"/>
    <property type="match status" value="1"/>
</dbReference>
<keyword evidence="3" id="KW-0547">Nucleotide-binding</keyword>
<dbReference type="CDD" id="cd05972">
    <property type="entry name" value="MACS_like"/>
    <property type="match status" value="1"/>
</dbReference>
<gene>
    <name evidence="7" type="ORF">C7B46_09365</name>
</gene>
<dbReference type="EMBL" id="PXYW01000018">
    <property type="protein sequence ID" value="PSR33609.1"/>
    <property type="molecule type" value="Genomic_DNA"/>
</dbReference>
<dbReference type="GO" id="GO:0016405">
    <property type="term" value="F:CoA-ligase activity"/>
    <property type="evidence" value="ECO:0007669"/>
    <property type="project" value="UniProtKB-ARBA"/>
</dbReference>
<dbReference type="AlphaFoldDB" id="A0A2T2XGJ1"/>
<keyword evidence="2" id="KW-0436">Ligase</keyword>
<dbReference type="InterPro" id="IPR000873">
    <property type="entry name" value="AMP-dep_synth/lig_dom"/>
</dbReference>
<reference evidence="7 8" key="1">
    <citation type="journal article" date="2014" name="BMC Genomics">
        <title>Comparison of environmental and isolate Sulfobacillus genomes reveals diverse carbon, sulfur, nitrogen, and hydrogen metabolisms.</title>
        <authorList>
            <person name="Justice N.B."/>
            <person name="Norman A."/>
            <person name="Brown C.T."/>
            <person name="Singh A."/>
            <person name="Thomas B.C."/>
            <person name="Banfield J.F."/>
        </authorList>
    </citation>
    <scope>NUCLEOTIDE SEQUENCE [LARGE SCALE GENOMIC DNA]</scope>
    <source>
        <strain evidence="7">AMDSBA4</strain>
    </source>
</reference>
<evidence type="ECO:0000259" key="5">
    <source>
        <dbReference type="Pfam" id="PF00501"/>
    </source>
</evidence>
<dbReference type="Gene3D" id="3.40.50.12780">
    <property type="entry name" value="N-terminal domain of ligase-like"/>
    <property type="match status" value="1"/>
</dbReference>
<dbReference type="PANTHER" id="PTHR43605">
    <property type="entry name" value="ACYL-COENZYME A SYNTHETASE"/>
    <property type="match status" value="1"/>
</dbReference>
<feature type="domain" description="AMP-binding enzyme C-terminal" evidence="6">
    <location>
        <begin position="431"/>
        <end position="509"/>
    </location>
</feature>
<dbReference type="GO" id="GO:0004321">
    <property type="term" value="F:fatty-acyl-CoA synthase activity"/>
    <property type="evidence" value="ECO:0007669"/>
    <property type="project" value="TreeGrafter"/>
</dbReference>
<evidence type="ECO:0000256" key="3">
    <source>
        <dbReference type="ARBA" id="ARBA00022741"/>
    </source>
</evidence>
<evidence type="ECO:0000259" key="6">
    <source>
        <dbReference type="Pfam" id="PF13193"/>
    </source>
</evidence>
<dbReference type="GO" id="GO:0005524">
    <property type="term" value="F:ATP binding"/>
    <property type="evidence" value="ECO:0007669"/>
    <property type="project" value="UniProtKB-KW"/>
</dbReference>
<dbReference type="InterPro" id="IPR042099">
    <property type="entry name" value="ANL_N_sf"/>
</dbReference>
<dbReference type="Proteomes" id="UP000242972">
    <property type="component" value="Unassembled WGS sequence"/>
</dbReference>
<keyword evidence="4" id="KW-0067">ATP-binding</keyword>
<dbReference type="GO" id="GO:0006633">
    <property type="term" value="P:fatty acid biosynthetic process"/>
    <property type="evidence" value="ECO:0007669"/>
    <property type="project" value="TreeGrafter"/>
</dbReference>
<feature type="domain" description="AMP-dependent synthetase/ligase" evidence="5">
    <location>
        <begin position="14"/>
        <end position="367"/>
    </location>
</feature>
<evidence type="ECO:0000256" key="4">
    <source>
        <dbReference type="ARBA" id="ARBA00022840"/>
    </source>
</evidence>
<evidence type="ECO:0000256" key="1">
    <source>
        <dbReference type="ARBA" id="ARBA00006432"/>
    </source>
</evidence>
<name>A0A2T2XGJ1_9FIRM</name>
<dbReference type="Pfam" id="PF00501">
    <property type="entry name" value="AMP-binding"/>
    <property type="match status" value="1"/>
</dbReference>
<comment type="caution">
    <text evidence="7">The sequence shown here is derived from an EMBL/GenBank/DDBJ whole genome shotgun (WGS) entry which is preliminary data.</text>
</comment>
<dbReference type="PANTHER" id="PTHR43605:SF10">
    <property type="entry name" value="ACYL-COA SYNTHETASE MEDIUM CHAIN FAMILY MEMBER 3"/>
    <property type="match status" value="1"/>
</dbReference>
<dbReference type="InterPro" id="IPR045851">
    <property type="entry name" value="AMP-bd_C_sf"/>
</dbReference>
<sequence>MQGTPLNFGQDIVDTWAQQDPNSTALYVIDQEGHPNSWSFSQIREISNRTAWWLKGQGIGMGDRVLVVLGKDPSFWPVMVALNKLGAVPMPGTTQLTTKDLWYRLDTSSATRAIVLPFIADRIDEGLRPPLKSPIVIGKSGGDWISLDPFALTGPKEDLPQVTGAHDPALIYFTSGTTGHPKMVLHDQSYPFAHRITAEYWLGLTHQDLHWNVSDTGWAKAAWSSLFGPWVAGAGIVVDPITGKFSPSDLLNILKTHPITSLCAPPTVYRLLIQEPLAELTTRPLRSVAGAGEPLNPEVISAFMESTGLTIRDGYGQTETVLLVGNAPSTPVKPGSMGIPAPDFEMDIIDSEGLPLAPGKEGDIAIKTVPHRPPGLFVEYLGDPEGTKSRIVGNYYITGDRGYKDDDGYFWFVGRADDVIISSGYRIGPFEVESLLIEHPAVIEAAVVSSPDPIRGEIVKAFVVLKPGVVGDEALIEELQEHVKKATAPYKYPRRIEFVSDLPKTISGKIRRVELRQREWSNPQ</sequence>
<dbReference type="FunFam" id="3.30.300.30:FF:000005">
    <property type="entry name" value="Acyl-coenzyme A synthetase ACSM5, mitochondrial"/>
    <property type="match status" value="1"/>
</dbReference>
<dbReference type="GO" id="GO:0015645">
    <property type="term" value="F:fatty acid ligase activity"/>
    <property type="evidence" value="ECO:0007669"/>
    <property type="project" value="TreeGrafter"/>
</dbReference>
<dbReference type="SUPFAM" id="SSF56801">
    <property type="entry name" value="Acetyl-CoA synthetase-like"/>
    <property type="match status" value="1"/>
</dbReference>
<evidence type="ECO:0000313" key="7">
    <source>
        <dbReference type="EMBL" id="PSR33609.1"/>
    </source>
</evidence>